<dbReference type="InterPro" id="IPR036895">
    <property type="entry name" value="Uracil-DNA_glycosylase-like_sf"/>
</dbReference>
<dbReference type="EMBL" id="JAACJM010000067">
    <property type="protein sequence ID" value="KAF5352216.1"/>
    <property type="molecule type" value="Genomic_DNA"/>
</dbReference>
<feature type="compositionally biased region" description="Low complexity" evidence="4">
    <location>
        <begin position="301"/>
        <end position="315"/>
    </location>
</feature>
<feature type="compositionally biased region" description="Low complexity" evidence="4">
    <location>
        <begin position="31"/>
        <end position="69"/>
    </location>
</feature>
<dbReference type="InterPro" id="IPR015637">
    <property type="entry name" value="MUG/TDG"/>
</dbReference>
<dbReference type="Gene3D" id="3.40.470.10">
    <property type="entry name" value="Uracil-DNA glycosylase-like domain"/>
    <property type="match status" value="1"/>
</dbReference>
<protein>
    <recommendedName>
        <fullName evidence="5">Uracil-DNA glycosylase-like domain-containing protein</fullName>
    </recommendedName>
</protein>
<dbReference type="GO" id="GO:0006285">
    <property type="term" value="P:base-excision repair, AP site formation"/>
    <property type="evidence" value="ECO:0007669"/>
    <property type="project" value="InterPro"/>
</dbReference>
<evidence type="ECO:0000259" key="5">
    <source>
        <dbReference type="Pfam" id="PF03167"/>
    </source>
</evidence>
<name>A0A8H5D3W0_9AGAR</name>
<evidence type="ECO:0000256" key="2">
    <source>
        <dbReference type="ARBA" id="ARBA00022801"/>
    </source>
</evidence>
<dbReference type="Proteomes" id="UP000559256">
    <property type="component" value="Unassembled WGS sequence"/>
</dbReference>
<keyword evidence="2" id="KW-0378">Hydrolase</keyword>
<evidence type="ECO:0000313" key="6">
    <source>
        <dbReference type="EMBL" id="KAF5352216.1"/>
    </source>
</evidence>
<evidence type="ECO:0000256" key="3">
    <source>
        <dbReference type="ARBA" id="ARBA00023204"/>
    </source>
</evidence>
<evidence type="ECO:0000256" key="4">
    <source>
        <dbReference type="SAM" id="MobiDB-lite"/>
    </source>
</evidence>
<feature type="compositionally biased region" description="Basic and acidic residues" evidence="4">
    <location>
        <begin position="145"/>
        <end position="156"/>
    </location>
</feature>
<organism evidence="6 7">
    <name type="scientific">Tetrapyrgos nigripes</name>
    <dbReference type="NCBI Taxonomy" id="182062"/>
    <lineage>
        <taxon>Eukaryota</taxon>
        <taxon>Fungi</taxon>
        <taxon>Dikarya</taxon>
        <taxon>Basidiomycota</taxon>
        <taxon>Agaricomycotina</taxon>
        <taxon>Agaricomycetes</taxon>
        <taxon>Agaricomycetidae</taxon>
        <taxon>Agaricales</taxon>
        <taxon>Marasmiineae</taxon>
        <taxon>Marasmiaceae</taxon>
        <taxon>Tetrapyrgos</taxon>
    </lineage>
</organism>
<dbReference type="PANTHER" id="PTHR12159:SF9">
    <property type="entry name" value="G_T MISMATCH-SPECIFIC THYMINE DNA GLYCOSYLASE"/>
    <property type="match status" value="1"/>
</dbReference>
<keyword evidence="1" id="KW-0227">DNA damage</keyword>
<dbReference type="CDD" id="cd10028">
    <property type="entry name" value="UDG-F2_TDG_MUG"/>
    <property type="match status" value="1"/>
</dbReference>
<dbReference type="OrthoDB" id="3061920at2759"/>
<feature type="region of interest" description="Disordered" evidence="4">
    <location>
        <begin position="93"/>
        <end position="340"/>
    </location>
</feature>
<dbReference type="GO" id="GO:0004844">
    <property type="term" value="F:uracil DNA N-glycosylase activity"/>
    <property type="evidence" value="ECO:0007669"/>
    <property type="project" value="TreeGrafter"/>
</dbReference>
<feature type="compositionally biased region" description="Basic and acidic residues" evidence="4">
    <location>
        <begin position="238"/>
        <end position="247"/>
    </location>
</feature>
<accession>A0A8H5D3W0</accession>
<dbReference type="AlphaFoldDB" id="A0A8H5D3W0"/>
<feature type="domain" description="Uracil-DNA glycosylase-like" evidence="5">
    <location>
        <begin position="353"/>
        <end position="516"/>
    </location>
</feature>
<keyword evidence="3" id="KW-0234">DNA repair</keyword>
<proteinExistence type="predicted"/>
<evidence type="ECO:0000256" key="1">
    <source>
        <dbReference type="ARBA" id="ARBA00022763"/>
    </source>
</evidence>
<comment type="caution">
    <text evidence="6">The sequence shown here is derived from an EMBL/GenBank/DDBJ whole genome shotgun (WGS) entry which is preliminary data.</text>
</comment>
<sequence length="558" mass="61530">MVSRSSTKNVEGRDSLAESSKTPAPAKSRGRTAATRTTSTTVSTRTRSTQQLPPASAPTSSPTKRPTAAQVTSLSDDFKRTVRVYVEVPIVDKTGSVPVASAYDVDDSSTVRRSPRKHGQIDMDTEQETLNTAGVSIRRSPRKRGQIEEMGDKDLASSESLSPTSKRSRRHRELGQKDIGLQGLKQEEEAANLKPLLVDTKLSRSQFGSAATLVDEEEEEEELSFLRTPTPRRSPRKRTQDDIDHDSSASQRQQNRDLPSESPSPSKRSRRLLKVEETEEILSMPHVSSSSSIQVELKATSSRSTRSLRSGSRSRSPTKARLGTASLTKRRATYAPPEQFAHLNPIDDRMVEDLDVVFCGINPGKTSGGNGYHYSGPNNRFWPALSLSNFSSGQQLSYTDGPNLPRLLDLGLTDLVSRPTASGKQLSLQEQRDVVKPFLRKVSEYRPRIVCFMGLGSPAGIVRSVVRTDLARSEKMVVGNMNMKLVHDWVTDPNTVHETIFWALPSPSGANGAYQKNDMVGFLNEVHSYLNDLKQSTINTNDMFTIEIPFESSDSPAV</sequence>
<dbReference type="InterPro" id="IPR005122">
    <property type="entry name" value="Uracil-DNA_glycosylase-like"/>
</dbReference>
<dbReference type="PANTHER" id="PTHR12159">
    <property type="entry name" value="G/T AND G/U MISMATCH-SPECIFIC DNA GLYCOSYLASE"/>
    <property type="match status" value="1"/>
</dbReference>
<dbReference type="GO" id="GO:0008263">
    <property type="term" value="F:pyrimidine-specific mismatch base pair DNA N-glycosylase activity"/>
    <property type="evidence" value="ECO:0007669"/>
    <property type="project" value="TreeGrafter"/>
</dbReference>
<gene>
    <name evidence="6" type="ORF">D9758_009217</name>
</gene>
<dbReference type="Pfam" id="PF03167">
    <property type="entry name" value="UDG"/>
    <property type="match status" value="1"/>
</dbReference>
<feature type="compositionally biased region" description="Acidic residues" evidence="4">
    <location>
        <begin position="214"/>
        <end position="223"/>
    </location>
</feature>
<evidence type="ECO:0000313" key="7">
    <source>
        <dbReference type="Proteomes" id="UP000559256"/>
    </source>
</evidence>
<keyword evidence="7" id="KW-1185">Reference proteome</keyword>
<reference evidence="6 7" key="1">
    <citation type="journal article" date="2020" name="ISME J.">
        <title>Uncovering the hidden diversity of litter-decomposition mechanisms in mushroom-forming fungi.</title>
        <authorList>
            <person name="Floudas D."/>
            <person name="Bentzer J."/>
            <person name="Ahren D."/>
            <person name="Johansson T."/>
            <person name="Persson P."/>
            <person name="Tunlid A."/>
        </authorList>
    </citation>
    <scope>NUCLEOTIDE SEQUENCE [LARGE SCALE GENOMIC DNA]</scope>
    <source>
        <strain evidence="6 7">CBS 291.85</strain>
    </source>
</reference>
<feature type="region of interest" description="Disordered" evidence="4">
    <location>
        <begin position="1"/>
        <end position="78"/>
    </location>
</feature>
<dbReference type="SUPFAM" id="SSF52141">
    <property type="entry name" value="Uracil-DNA glycosylase-like"/>
    <property type="match status" value="1"/>
</dbReference>